<dbReference type="EMBL" id="LS974625">
    <property type="protein sequence ID" value="CAG7866882.1"/>
    <property type="molecule type" value="Genomic_DNA"/>
</dbReference>
<protein>
    <submittedName>
        <fullName evidence="2">Uncharacterized protein</fullName>
    </submittedName>
</protein>
<sequence length="111" mass="12334">SKYKAHYNITPKTKSRAHNKTKTKSPSAQPKHTRQRHVLTSQQRKEHMSPNPIIFPNAGNQSGASSEPPRKSSATSHASSAAGLLSTESFIEPRRYFSQSHTATNHKITRS</sequence>
<feature type="compositionally biased region" description="Low complexity" evidence="1">
    <location>
        <begin position="72"/>
        <end position="87"/>
    </location>
</feature>
<name>A0A8D9G4E1_BRACM</name>
<feature type="region of interest" description="Disordered" evidence="1">
    <location>
        <begin position="1"/>
        <end position="111"/>
    </location>
</feature>
<evidence type="ECO:0000313" key="2">
    <source>
        <dbReference type="EMBL" id="CAG7866882.1"/>
    </source>
</evidence>
<evidence type="ECO:0000256" key="1">
    <source>
        <dbReference type="SAM" id="MobiDB-lite"/>
    </source>
</evidence>
<proteinExistence type="predicted"/>
<organism evidence="2 3">
    <name type="scientific">Brassica campestris</name>
    <name type="common">Field mustard</name>
    <dbReference type="NCBI Taxonomy" id="3711"/>
    <lineage>
        <taxon>Eukaryota</taxon>
        <taxon>Viridiplantae</taxon>
        <taxon>Streptophyta</taxon>
        <taxon>Embryophyta</taxon>
        <taxon>Tracheophyta</taxon>
        <taxon>Spermatophyta</taxon>
        <taxon>Magnoliopsida</taxon>
        <taxon>eudicotyledons</taxon>
        <taxon>Gunneridae</taxon>
        <taxon>Pentapetalae</taxon>
        <taxon>rosids</taxon>
        <taxon>malvids</taxon>
        <taxon>Brassicales</taxon>
        <taxon>Brassicaceae</taxon>
        <taxon>Brassiceae</taxon>
        <taxon>Brassica</taxon>
    </lineage>
</organism>
<feature type="compositionally biased region" description="Basic residues" evidence="1">
    <location>
        <begin position="13"/>
        <end position="23"/>
    </location>
</feature>
<feature type="non-terminal residue" evidence="2">
    <location>
        <position position="1"/>
    </location>
</feature>
<feature type="compositionally biased region" description="Polar residues" evidence="1">
    <location>
        <begin position="97"/>
        <end position="111"/>
    </location>
</feature>
<feature type="non-terminal residue" evidence="2">
    <location>
        <position position="111"/>
    </location>
</feature>
<dbReference type="Proteomes" id="UP000694005">
    <property type="component" value="Chromosome A09"/>
</dbReference>
<gene>
    <name evidence="2" type="ORF">BRAPAZ1V2_A09P73490.2</name>
</gene>
<reference evidence="2 3" key="1">
    <citation type="submission" date="2021-07" db="EMBL/GenBank/DDBJ databases">
        <authorList>
            <consortium name="Genoscope - CEA"/>
            <person name="William W."/>
        </authorList>
    </citation>
    <scope>NUCLEOTIDE SEQUENCE [LARGE SCALE GENOMIC DNA]</scope>
</reference>
<accession>A0A8D9G4E1</accession>
<evidence type="ECO:0000313" key="3">
    <source>
        <dbReference type="Proteomes" id="UP000694005"/>
    </source>
</evidence>
<dbReference type="AlphaFoldDB" id="A0A8D9G4E1"/>
<dbReference type="Gramene" id="A09p73490.2_BraZ1">
    <property type="protein sequence ID" value="A09p73490.2_BraZ1.CDS.1"/>
    <property type="gene ID" value="A09g73490.2_BraZ1"/>
</dbReference>